<accession>A0A0F9BGN2</accession>
<feature type="non-terminal residue" evidence="1">
    <location>
        <position position="1"/>
    </location>
</feature>
<reference evidence="1" key="1">
    <citation type="journal article" date="2015" name="Nature">
        <title>Complex archaea that bridge the gap between prokaryotes and eukaryotes.</title>
        <authorList>
            <person name="Spang A."/>
            <person name="Saw J.H."/>
            <person name="Jorgensen S.L."/>
            <person name="Zaremba-Niedzwiedzka K."/>
            <person name="Martijn J."/>
            <person name="Lind A.E."/>
            <person name="van Eijk R."/>
            <person name="Schleper C."/>
            <person name="Guy L."/>
            <person name="Ettema T.J."/>
        </authorList>
    </citation>
    <scope>NUCLEOTIDE SEQUENCE</scope>
</reference>
<comment type="caution">
    <text evidence="1">The sequence shown here is derived from an EMBL/GenBank/DDBJ whole genome shotgun (WGS) entry which is preliminary data.</text>
</comment>
<dbReference type="EMBL" id="LAZR01037917">
    <property type="protein sequence ID" value="KKL20920.1"/>
    <property type="molecule type" value="Genomic_DNA"/>
</dbReference>
<evidence type="ECO:0000313" key="1">
    <source>
        <dbReference type="EMBL" id="KKL20920.1"/>
    </source>
</evidence>
<sequence>HFHGICISNKHKPLPKDMKAFSTKHKLFLAIIESSKDNSIYYNTQDKLLKTIYYELTHSACARKGKMYRYFGCMAYSKFKTNDIMVDEVPVLCQKCEGNIYFIPKFDIKEFHYNPIVEKKLKKLYKYREKILASQEAHKIYGLKIDLGDWNMLVGKRQKKLYRYSEIAHKIPGLKINLDDWIPIVEKKPKKQSKHRVKVFVGYYEVCAQIKHLEGLKIIDLIENIRFDKTVSLMRNVVIGIKITAKNENHYGKWLKIKNWDDNNTW</sequence>
<dbReference type="AlphaFoldDB" id="A0A0F9BGN2"/>
<name>A0A0F9BGN2_9ZZZZ</name>
<proteinExistence type="predicted"/>
<organism evidence="1">
    <name type="scientific">marine sediment metagenome</name>
    <dbReference type="NCBI Taxonomy" id="412755"/>
    <lineage>
        <taxon>unclassified sequences</taxon>
        <taxon>metagenomes</taxon>
        <taxon>ecological metagenomes</taxon>
    </lineage>
</organism>
<gene>
    <name evidence="1" type="ORF">LCGC14_2450650</name>
</gene>
<protein>
    <submittedName>
        <fullName evidence="1">Uncharacterized protein</fullName>
    </submittedName>
</protein>